<protein>
    <submittedName>
        <fullName evidence="1">Uncharacterized protein</fullName>
    </submittedName>
</protein>
<proteinExistence type="predicted"/>
<name>A0A7C9AX63_OPUST</name>
<dbReference type="EMBL" id="GISG01273322">
    <property type="protein sequence ID" value="MBA4676971.1"/>
    <property type="molecule type" value="Transcribed_RNA"/>
</dbReference>
<reference evidence="1" key="1">
    <citation type="journal article" date="2013" name="J. Plant Res.">
        <title>Effect of fungi and light on seed germination of three Opuntia species from semiarid lands of central Mexico.</title>
        <authorList>
            <person name="Delgado-Sanchez P."/>
            <person name="Jimenez-Bremont J.F."/>
            <person name="Guerrero-Gonzalez Mde L."/>
            <person name="Flores J."/>
        </authorList>
    </citation>
    <scope>NUCLEOTIDE SEQUENCE</scope>
    <source>
        <tissue evidence="1">Cladode</tissue>
    </source>
</reference>
<accession>A0A7C9AX63</accession>
<reference evidence="1" key="2">
    <citation type="submission" date="2020-07" db="EMBL/GenBank/DDBJ databases">
        <authorList>
            <person name="Vera ALvarez R."/>
            <person name="Arias-Moreno D.M."/>
            <person name="Jimenez-Jacinto V."/>
            <person name="Jimenez-Bremont J.F."/>
            <person name="Swaminathan K."/>
            <person name="Moose S.P."/>
            <person name="Guerrero-Gonzalez M.L."/>
            <person name="Marino-Ramirez L."/>
            <person name="Landsman D."/>
            <person name="Rodriguez-Kessler M."/>
            <person name="Delgado-Sanchez P."/>
        </authorList>
    </citation>
    <scope>NUCLEOTIDE SEQUENCE</scope>
    <source>
        <tissue evidence="1">Cladode</tissue>
    </source>
</reference>
<organism evidence="1">
    <name type="scientific">Opuntia streptacantha</name>
    <name type="common">Prickly pear cactus</name>
    <name type="synonym">Opuntia cardona</name>
    <dbReference type="NCBI Taxonomy" id="393608"/>
    <lineage>
        <taxon>Eukaryota</taxon>
        <taxon>Viridiplantae</taxon>
        <taxon>Streptophyta</taxon>
        <taxon>Embryophyta</taxon>
        <taxon>Tracheophyta</taxon>
        <taxon>Spermatophyta</taxon>
        <taxon>Magnoliopsida</taxon>
        <taxon>eudicotyledons</taxon>
        <taxon>Gunneridae</taxon>
        <taxon>Pentapetalae</taxon>
        <taxon>Caryophyllales</taxon>
        <taxon>Cactineae</taxon>
        <taxon>Cactaceae</taxon>
        <taxon>Opuntioideae</taxon>
        <taxon>Opuntia</taxon>
    </lineage>
</organism>
<dbReference type="AlphaFoldDB" id="A0A7C9AX63"/>
<evidence type="ECO:0000313" key="1">
    <source>
        <dbReference type="EMBL" id="MBA4676971.1"/>
    </source>
</evidence>
<sequence length="112" mass="12456">MGWWQIGKSDVLSILVSIHSIISSNPTLISSLELRQIPMIITVHLQVKHLRLTRSSSRDEIRIKKIQDASTNISELGFNLASVVLNKTDMVVVLATFFLLLDGRDNAPSSSE</sequence>